<dbReference type="SMART" id="SM00729">
    <property type="entry name" value="Elp3"/>
    <property type="match status" value="1"/>
</dbReference>
<evidence type="ECO:0000256" key="10">
    <source>
        <dbReference type="ARBA" id="ARBA00022679"/>
    </source>
</evidence>
<dbReference type="NCBIfam" id="TIGR00423">
    <property type="entry name" value="CofH family radical SAM protein"/>
    <property type="match status" value="1"/>
</dbReference>
<evidence type="ECO:0000256" key="6">
    <source>
        <dbReference type="ARBA" id="ARBA00012126"/>
    </source>
</evidence>
<dbReference type="EC" id="4.3.1.32" evidence="6"/>
<comment type="catalytic activity">
    <reaction evidence="16">
        <text>5-amino-6-(D-ribitylamino)uracil + L-tyrosine + S-adenosyl-L-methionine = 5-amino-5-(4-hydroxybenzyl)-6-(D-ribitylimino)-5,6-dihydrouracil + 2-iminoacetate + 5'-deoxyadenosine + L-methionine + H(+)</text>
        <dbReference type="Rhea" id="RHEA:55200"/>
        <dbReference type="ChEBI" id="CHEBI:15378"/>
        <dbReference type="ChEBI" id="CHEBI:15934"/>
        <dbReference type="ChEBI" id="CHEBI:17319"/>
        <dbReference type="ChEBI" id="CHEBI:57844"/>
        <dbReference type="ChEBI" id="CHEBI:58315"/>
        <dbReference type="ChEBI" id="CHEBI:59789"/>
        <dbReference type="ChEBI" id="CHEBI:77846"/>
        <dbReference type="ChEBI" id="CHEBI:85936"/>
        <dbReference type="EC" id="2.5.1.147"/>
    </reaction>
</comment>
<evidence type="ECO:0000256" key="17">
    <source>
        <dbReference type="ARBA" id="ARBA00048974"/>
    </source>
</evidence>
<dbReference type="SFLD" id="SFLDG01064">
    <property type="entry name" value="F420__menaquinone_cofactor_bio"/>
    <property type="match status" value="2"/>
</dbReference>
<dbReference type="NCBIfam" id="TIGR03551">
    <property type="entry name" value="F420_cofH"/>
    <property type="match status" value="1"/>
</dbReference>
<dbReference type="InterPro" id="IPR019940">
    <property type="entry name" value="CofH_family"/>
</dbReference>
<dbReference type="InterPro" id="IPR007197">
    <property type="entry name" value="rSAM"/>
</dbReference>
<gene>
    <name evidence="20" type="ORF">C1SCF055_LOCUS5688</name>
</gene>
<evidence type="ECO:0000256" key="16">
    <source>
        <dbReference type="ARBA" id="ARBA00048468"/>
    </source>
</evidence>
<feature type="region of interest" description="Disordered" evidence="18">
    <location>
        <begin position="489"/>
        <end position="531"/>
    </location>
</feature>
<evidence type="ECO:0000256" key="1">
    <source>
        <dbReference type="ARBA" id="ARBA00001966"/>
    </source>
</evidence>
<evidence type="ECO:0000256" key="11">
    <source>
        <dbReference type="ARBA" id="ARBA00022691"/>
    </source>
</evidence>
<dbReference type="NCBIfam" id="NF004884">
    <property type="entry name" value="PRK06245.1"/>
    <property type="match status" value="1"/>
</dbReference>
<comment type="cofactor">
    <cofactor evidence="1">
        <name>[4Fe-4S] cluster</name>
        <dbReference type="ChEBI" id="CHEBI:49883"/>
    </cofactor>
</comment>
<dbReference type="PROSITE" id="PS51918">
    <property type="entry name" value="RADICAL_SAM"/>
    <property type="match status" value="2"/>
</dbReference>
<evidence type="ECO:0000256" key="14">
    <source>
        <dbReference type="ARBA" id="ARBA00023014"/>
    </source>
</evidence>
<dbReference type="Pfam" id="PF04055">
    <property type="entry name" value="Radical_SAM"/>
    <property type="match status" value="2"/>
</dbReference>
<sequence length="899" mass="98431">MLATSLRRVLSFSCCGRIKDCSTTRLARAFYFSTDSTLASSTDSTGSYNRQQLHRILDFARNDKEISSQDAELLFQATGSDLLALALTADEMRSRSAGPEVTYVVNRNINFTNVCVKRCGFCAFSRTGVDHEGYFLPLDEILRRADEARSLGATEVCIQAGLPPNMPGSLYESIARSIKERHPDMHIHAFSPEEVMWGAKCSGTTVLDFLLRLKDAGVDSLPGTSAEILDNDLRKAVAKGRLSVEEWTHVVSTAHSLGFPTTATMMFGFCESPHHLAKHLVLLRDIQKKAQESQQIGFTEFVPLGFVAAEAPMWKKAGSLPVRSGPTGAEVLRAHAVARLVLNPKLPGGIRNVQVSWVKEGFKTAQLMLLAGANDLGGTLMNESISTAAGAQHGQLAKPADLRRLVWDLERPVAQRTTSYGILHRFDSPVSASWDAILEAEKKASAMTSIGTTEALDSLDTVSPRQFGSFHQLIASSEYRFLEATKPLRKATREPSPASASPGHPGHPGHPGSRNFSSWAGPKPGGGEQDVVRAREPARCQTITYSPSYTLVPTYECFNVCSYCNFRKNLTKQGDWMSDERAKQKLTALWGQGVDEILVMAGEVHPLASNRQAWIQRAVSICSAALDHGFLPHTNVGPLSRQEMQQLFAVNASMGLMLETTKALNGPGAVHQFAPSKKPSLRIAQLRQAGELGVPFTTGLLIGIGETHSDRLHALETIAGLAQEFKHIQEVILQPHSLGSNQKLKPGVQNTQSSGSERILFGSASIAELPQLVKAARSILPPEVQIQVPPNLILDNFDFFDRGWQTLLQCLDNGAGDLGGISPRDEVNPDFSFPIIPQLRAALAKEGYRLEARLPVYPQHLSWLSPRVQDIVYQRSKKLPDKISESERSCDVRLHTSDR</sequence>
<feature type="domain" description="Radical SAM core" evidence="19">
    <location>
        <begin position="101"/>
        <end position="345"/>
    </location>
</feature>
<dbReference type="PANTHER" id="PTHR43076:SF1">
    <property type="entry name" value="LIPOYL SYNTHASE 2"/>
    <property type="match status" value="1"/>
</dbReference>
<keyword evidence="9" id="KW-0004">4Fe-4S</keyword>
<dbReference type="AlphaFoldDB" id="A0A9P1FK77"/>
<evidence type="ECO:0000256" key="8">
    <source>
        <dbReference type="ARBA" id="ARBA00022220"/>
    </source>
</evidence>
<dbReference type="InterPro" id="IPR013785">
    <property type="entry name" value="Aldolase_TIM"/>
</dbReference>
<keyword evidence="10" id="KW-0808">Transferase</keyword>
<dbReference type="GO" id="GO:0046872">
    <property type="term" value="F:metal ion binding"/>
    <property type="evidence" value="ECO:0007669"/>
    <property type="project" value="UniProtKB-KW"/>
</dbReference>
<dbReference type="Proteomes" id="UP001152797">
    <property type="component" value="Unassembled WGS sequence"/>
</dbReference>
<dbReference type="EMBL" id="CAMXCT030000351">
    <property type="protein sequence ID" value="CAL4764867.1"/>
    <property type="molecule type" value="Genomic_DNA"/>
</dbReference>
<evidence type="ECO:0000259" key="19">
    <source>
        <dbReference type="PROSITE" id="PS51918"/>
    </source>
</evidence>
<protein>
    <recommendedName>
        <fullName evidence="8">FO synthase</fullName>
        <ecNumber evidence="7">2.5.1.147</ecNumber>
        <ecNumber evidence="6">4.3.1.32</ecNumber>
    </recommendedName>
</protein>
<dbReference type="InterPro" id="IPR045567">
    <property type="entry name" value="CofH/MnqC-like_C"/>
</dbReference>
<evidence type="ECO:0000256" key="18">
    <source>
        <dbReference type="SAM" id="MobiDB-lite"/>
    </source>
</evidence>
<proteinExistence type="inferred from homology"/>
<dbReference type="SFLD" id="SFLDS00029">
    <property type="entry name" value="Radical_SAM"/>
    <property type="match status" value="2"/>
</dbReference>
<dbReference type="Gene3D" id="3.20.20.70">
    <property type="entry name" value="Aldolase class I"/>
    <property type="match status" value="2"/>
</dbReference>
<reference evidence="21 22" key="2">
    <citation type="submission" date="2024-05" db="EMBL/GenBank/DDBJ databases">
        <authorList>
            <person name="Chen Y."/>
            <person name="Shah S."/>
            <person name="Dougan E. K."/>
            <person name="Thang M."/>
            <person name="Chan C."/>
        </authorList>
    </citation>
    <scope>NUCLEOTIDE SEQUENCE [LARGE SCALE GENOMIC DNA]</scope>
</reference>
<feature type="domain" description="Radical SAM core" evidence="19">
    <location>
        <begin position="543"/>
        <end position="791"/>
    </location>
</feature>
<evidence type="ECO:0000256" key="15">
    <source>
        <dbReference type="ARBA" id="ARBA00023239"/>
    </source>
</evidence>
<keyword evidence="13" id="KW-0408">Iron</keyword>
<accession>A0A9P1FK77</accession>
<keyword evidence="14" id="KW-0411">Iron-sulfur</keyword>
<evidence type="ECO:0000256" key="4">
    <source>
        <dbReference type="ARBA" id="ARBA00010051"/>
    </source>
</evidence>
<keyword evidence="11" id="KW-0949">S-adenosyl-L-methionine</keyword>
<comment type="pathway">
    <text evidence="3">Cofactor biosynthesis; coenzyme F0 biosynthesis.</text>
</comment>
<comment type="similarity">
    <text evidence="4">In the C-terminal section; belongs to the radical SAM superfamily. CofH family.</text>
</comment>
<name>A0A9P1FK77_9DINO</name>
<dbReference type="GO" id="GO:0051539">
    <property type="term" value="F:4 iron, 4 sulfur cluster binding"/>
    <property type="evidence" value="ECO:0007669"/>
    <property type="project" value="UniProtKB-KW"/>
</dbReference>
<evidence type="ECO:0000256" key="7">
    <source>
        <dbReference type="ARBA" id="ARBA00012289"/>
    </source>
</evidence>
<feature type="compositionally biased region" description="Low complexity" evidence="18">
    <location>
        <begin position="495"/>
        <end position="504"/>
    </location>
</feature>
<evidence type="ECO:0000256" key="13">
    <source>
        <dbReference type="ARBA" id="ARBA00023004"/>
    </source>
</evidence>
<dbReference type="PANTHER" id="PTHR43076">
    <property type="entry name" value="FO SYNTHASE (COFH)"/>
    <property type="match status" value="1"/>
</dbReference>
<dbReference type="EMBL" id="CAMXCT020000351">
    <property type="protein sequence ID" value="CAL1130930.1"/>
    <property type="molecule type" value="Genomic_DNA"/>
</dbReference>
<dbReference type="SUPFAM" id="SSF102114">
    <property type="entry name" value="Radical SAM enzymes"/>
    <property type="match status" value="2"/>
</dbReference>
<keyword evidence="22" id="KW-1185">Reference proteome</keyword>
<comment type="similarity">
    <text evidence="5">In the N-terminal section; belongs to the radical SAM superfamily. CofG family.</text>
</comment>
<dbReference type="GO" id="GO:0141093">
    <property type="term" value="F:5-amino-6-(D-ribitylamino)uracil--L-tyrosine 4-hydroxyphenyl transferase activity"/>
    <property type="evidence" value="ECO:0007669"/>
    <property type="project" value="UniProtKB-EC"/>
</dbReference>
<dbReference type="OrthoDB" id="449339at2759"/>
<dbReference type="Pfam" id="PF19288">
    <property type="entry name" value="CofH_C"/>
    <property type="match status" value="1"/>
</dbReference>
<keyword evidence="12" id="KW-0479">Metal-binding</keyword>
<evidence type="ECO:0000256" key="3">
    <source>
        <dbReference type="ARBA" id="ARBA00004712"/>
    </source>
</evidence>
<dbReference type="SFLD" id="SFLDG01388">
    <property type="entry name" value="7_8-didemethyl-8-hydroxy-5-dea"/>
    <property type="match status" value="2"/>
</dbReference>
<dbReference type="SFLD" id="SFLDF00294">
    <property type="entry name" value="7_8-didemethyl-8-hydroxy-5-dea"/>
    <property type="match status" value="1"/>
</dbReference>
<dbReference type="InterPro" id="IPR058240">
    <property type="entry name" value="rSAM_sf"/>
</dbReference>
<comment type="catalytic activity">
    <reaction evidence="17">
        <text>5-amino-5-(4-hydroxybenzyl)-6-(D-ribitylimino)-5,6-dihydrouracil + S-adenosyl-L-methionine = 7,8-didemethyl-8-hydroxy-5-deazariboflavin + 5'-deoxyadenosine + L-methionine + NH4(+) + H(+)</text>
        <dbReference type="Rhea" id="RHEA:55204"/>
        <dbReference type="ChEBI" id="CHEBI:15378"/>
        <dbReference type="ChEBI" id="CHEBI:17319"/>
        <dbReference type="ChEBI" id="CHEBI:28938"/>
        <dbReference type="ChEBI" id="CHEBI:57844"/>
        <dbReference type="ChEBI" id="CHEBI:59789"/>
        <dbReference type="ChEBI" id="CHEBI:59904"/>
        <dbReference type="ChEBI" id="CHEBI:85936"/>
        <dbReference type="EC" id="4.3.1.32"/>
    </reaction>
</comment>
<evidence type="ECO:0000256" key="2">
    <source>
        <dbReference type="ARBA" id="ARBA00003692"/>
    </source>
</evidence>
<dbReference type="InterPro" id="IPR034405">
    <property type="entry name" value="F420"/>
</dbReference>
<evidence type="ECO:0000313" key="20">
    <source>
        <dbReference type="EMBL" id="CAI3977555.1"/>
    </source>
</evidence>
<evidence type="ECO:0000256" key="9">
    <source>
        <dbReference type="ARBA" id="ARBA00022485"/>
    </source>
</evidence>
<evidence type="ECO:0000256" key="5">
    <source>
        <dbReference type="ARBA" id="ARBA00010826"/>
    </source>
</evidence>
<dbReference type="HAMAP" id="MF_01612">
    <property type="entry name" value="FO_synth_sub2"/>
    <property type="match status" value="1"/>
</dbReference>
<keyword evidence="15" id="KW-0456">Lyase</keyword>
<dbReference type="GO" id="GO:0044689">
    <property type="term" value="F:7,8-didemethyl-8-hydroxy-5-deazariboflavin synthase activity"/>
    <property type="evidence" value="ECO:0007669"/>
    <property type="project" value="UniProtKB-EC"/>
</dbReference>
<dbReference type="InterPro" id="IPR020050">
    <property type="entry name" value="FO_synthase_su2"/>
</dbReference>
<evidence type="ECO:0000256" key="12">
    <source>
        <dbReference type="ARBA" id="ARBA00022723"/>
    </source>
</evidence>
<comment type="caution">
    <text evidence="20">The sequence shown here is derived from an EMBL/GenBank/DDBJ whole genome shotgun (WGS) entry which is preliminary data.</text>
</comment>
<dbReference type="InterPro" id="IPR006638">
    <property type="entry name" value="Elp3/MiaA/NifB-like_rSAM"/>
</dbReference>
<evidence type="ECO:0000313" key="22">
    <source>
        <dbReference type="Proteomes" id="UP001152797"/>
    </source>
</evidence>
<dbReference type="NCBIfam" id="TIGR03550">
    <property type="entry name" value="F420_cofG"/>
    <property type="match status" value="1"/>
</dbReference>
<dbReference type="SFLD" id="SFLDG01389">
    <property type="entry name" value="menaquinone_synthsis_involved"/>
    <property type="match status" value="1"/>
</dbReference>
<dbReference type="EMBL" id="CAMXCT010000351">
    <property type="protein sequence ID" value="CAI3977555.1"/>
    <property type="molecule type" value="Genomic_DNA"/>
</dbReference>
<reference evidence="20" key="1">
    <citation type="submission" date="2022-10" db="EMBL/GenBank/DDBJ databases">
        <authorList>
            <person name="Chen Y."/>
            <person name="Dougan E. K."/>
            <person name="Chan C."/>
            <person name="Rhodes N."/>
            <person name="Thang M."/>
        </authorList>
    </citation>
    <scope>NUCLEOTIDE SEQUENCE</scope>
</reference>
<dbReference type="EC" id="2.5.1.147" evidence="7"/>
<comment type="function">
    <text evidence="2">Catalyzes the radical-mediated synthesis of 7,8-didemethyl-8-hydroxy-5-deazariboflavin (FO) from 5-amino-6-(D-ribitylamino)uracil and L-tyrosine.</text>
</comment>
<dbReference type="HAMAP" id="MF_01611">
    <property type="entry name" value="FO_synth_sub1"/>
    <property type="match status" value="1"/>
</dbReference>
<organism evidence="20">
    <name type="scientific">Cladocopium goreaui</name>
    <dbReference type="NCBI Taxonomy" id="2562237"/>
    <lineage>
        <taxon>Eukaryota</taxon>
        <taxon>Sar</taxon>
        <taxon>Alveolata</taxon>
        <taxon>Dinophyceae</taxon>
        <taxon>Suessiales</taxon>
        <taxon>Symbiodiniaceae</taxon>
        <taxon>Cladocopium</taxon>
    </lineage>
</organism>
<dbReference type="CDD" id="cd01335">
    <property type="entry name" value="Radical_SAM"/>
    <property type="match status" value="2"/>
</dbReference>
<evidence type="ECO:0000313" key="21">
    <source>
        <dbReference type="EMBL" id="CAL4764867.1"/>
    </source>
</evidence>
<dbReference type="InterPro" id="IPR019939">
    <property type="entry name" value="CofG_family"/>
</dbReference>